<accession>A0AAV9JAG3</accession>
<feature type="transmembrane region" description="Helical" evidence="6">
    <location>
        <begin position="47"/>
        <end position="63"/>
    </location>
</feature>
<dbReference type="EMBL" id="JAVFHQ010000047">
    <property type="protein sequence ID" value="KAK4541877.1"/>
    <property type="molecule type" value="Genomic_DNA"/>
</dbReference>
<feature type="transmembrane region" description="Helical" evidence="6">
    <location>
        <begin position="237"/>
        <end position="259"/>
    </location>
</feature>
<feature type="transmembrane region" description="Helical" evidence="6">
    <location>
        <begin position="279"/>
        <end position="298"/>
    </location>
</feature>
<organism evidence="7 8">
    <name type="scientific">Oleoguttula mirabilis</name>
    <dbReference type="NCBI Taxonomy" id="1507867"/>
    <lineage>
        <taxon>Eukaryota</taxon>
        <taxon>Fungi</taxon>
        <taxon>Dikarya</taxon>
        <taxon>Ascomycota</taxon>
        <taxon>Pezizomycotina</taxon>
        <taxon>Dothideomycetes</taxon>
        <taxon>Dothideomycetidae</taxon>
        <taxon>Mycosphaerellales</taxon>
        <taxon>Teratosphaeriaceae</taxon>
        <taxon>Oleoguttula</taxon>
    </lineage>
</organism>
<comment type="caution">
    <text evidence="7">The sequence shown here is derived from an EMBL/GenBank/DDBJ whole genome shotgun (WGS) entry which is preliminary data.</text>
</comment>
<evidence type="ECO:0000313" key="7">
    <source>
        <dbReference type="EMBL" id="KAK4541877.1"/>
    </source>
</evidence>
<comment type="subcellular location">
    <subcellularLocation>
        <location evidence="1">Membrane</location>
        <topology evidence="1">Multi-pass membrane protein</topology>
    </subcellularLocation>
</comment>
<keyword evidence="4 6" id="KW-1133">Transmembrane helix</keyword>
<dbReference type="AlphaFoldDB" id="A0AAV9JAG3"/>
<evidence type="ECO:0000256" key="3">
    <source>
        <dbReference type="ARBA" id="ARBA00022692"/>
    </source>
</evidence>
<dbReference type="GO" id="GO:0016020">
    <property type="term" value="C:membrane"/>
    <property type="evidence" value="ECO:0007669"/>
    <property type="project" value="UniProtKB-SubCell"/>
</dbReference>
<feature type="transmembrane region" description="Helical" evidence="6">
    <location>
        <begin position="69"/>
        <end position="90"/>
    </location>
</feature>
<protein>
    <recommendedName>
        <fullName evidence="9">Amino acid transporter</fullName>
    </recommendedName>
</protein>
<gene>
    <name evidence="7" type="ORF">LTR36_007241</name>
</gene>
<evidence type="ECO:0000256" key="2">
    <source>
        <dbReference type="ARBA" id="ARBA00022448"/>
    </source>
</evidence>
<keyword evidence="3 6" id="KW-0812">Transmembrane</keyword>
<evidence type="ECO:0008006" key="9">
    <source>
        <dbReference type="Google" id="ProtNLM"/>
    </source>
</evidence>
<reference evidence="7 8" key="1">
    <citation type="submission" date="2021-11" db="EMBL/GenBank/DDBJ databases">
        <title>Black yeast isolated from Biological Soil Crust.</title>
        <authorList>
            <person name="Kurbessoian T."/>
        </authorList>
    </citation>
    <scope>NUCLEOTIDE SEQUENCE [LARGE SCALE GENOMIC DNA]</scope>
    <source>
        <strain evidence="7 8">CCFEE 5522</strain>
    </source>
</reference>
<feature type="transmembrane region" description="Helical" evidence="6">
    <location>
        <begin position="196"/>
        <end position="217"/>
    </location>
</feature>
<evidence type="ECO:0000256" key="6">
    <source>
        <dbReference type="SAM" id="Phobius"/>
    </source>
</evidence>
<evidence type="ECO:0000256" key="5">
    <source>
        <dbReference type="ARBA" id="ARBA00023136"/>
    </source>
</evidence>
<dbReference type="Proteomes" id="UP001324427">
    <property type="component" value="Unassembled WGS sequence"/>
</dbReference>
<dbReference type="GO" id="GO:0022857">
    <property type="term" value="F:transmembrane transporter activity"/>
    <property type="evidence" value="ECO:0007669"/>
    <property type="project" value="InterPro"/>
</dbReference>
<feature type="transmembrane region" description="Helical" evidence="6">
    <location>
        <begin position="131"/>
        <end position="157"/>
    </location>
</feature>
<sequence>MGQISVNEKILSAGDIAGEPSRNHSVSQGELETILGYKEELQRNRSLFTLLFQSLAIAAIPYGEGSPLISAIYGGGQLSIFLGWIVILILDECVALSLGELASRYPTSGGPSYWAFQVAPKWKVEAAYITGWIWLIGNITITLSVNFGFASLISATVSMYHPDFIMSDWQLLLVFYAICIITMVICTFFNRWLPMVDTICAAWTAFSIVVILIALSVKADAGRHSAAYALGHYDKSFSGWGDFTFFIGLLPAAYTFSAIGMISSMAEECADPALKVPRAISLCVPVGGLAGFFFIIPICVTMPPLADVIGAPGGQALP</sequence>
<keyword evidence="2" id="KW-0813">Transport</keyword>
<proteinExistence type="predicted"/>
<keyword evidence="8" id="KW-1185">Reference proteome</keyword>
<dbReference type="Gene3D" id="1.20.1740.10">
    <property type="entry name" value="Amino acid/polyamine transporter I"/>
    <property type="match status" value="1"/>
</dbReference>
<feature type="transmembrane region" description="Helical" evidence="6">
    <location>
        <begin position="169"/>
        <end position="189"/>
    </location>
</feature>
<dbReference type="Pfam" id="PF13520">
    <property type="entry name" value="AA_permease_2"/>
    <property type="match status" value="1"/>
</dbReference>
<evidence type="ECO:0000256" key="1">
    <source>
        <dbReference type="ARBA" id="ARBA00004141"/>
    </source>
</evidence>
<dbReference type="PANTHER" id="PTHR45649">
    <property type="entry name" value="AMINO-ACID PERMEASE BAT1"/>
    <property type="match status" value="1"/>
</dbReference>
<evidence type="ECO:0000313" key="8">
    <source>
        <dbReference type="Proteomes" id="UP001324427"/>
    </source>
</evidence>
<dbReference type="InterPro" id="IPR002293">
    <property type="entry name" value="AA/rel_permease1"/>
</dbReference>
<name>A0AAV9JAG3_9PEZI</name>
<evidence type="ECO:0000256" key="4">
    <source>
        <dbReference type="ARBA" id="ARBA00022989"/>
    </source>
</evidence>
<keyword evidence="5 6" id="KW-0472">Membrane</keyword>
<dbReference type="PANTHER" id="PTHR45649:SF28">
    <property type="entry name" value="TRANSPORTER, PUTATIVE (EUROFUNG)-RELATED"/>
    <property type="match status" value="1"/>
</dbReference>